<dbReference type="SUPFAM" id="SSF75217">
    <property type="entry name" value="alpha/beta knot"/>
    <property type="match status" value="1"/>
</dbReference>
<keyword evidence="5" id="KW-0963">Cytoplasm</keyword>
<evidence type="ECO:0000256" key="8">
    <source>
        <dbReference type="ARBA" id="ARBA00022679"/>
    </source>
</evidence>
<dbReference type="Proteomes" id="UP000824151">
    <property type="component" value="Unassembled WGS sequence"/>
</dbReference>
<dbReference type="InterPro" id="IPR046886">
    <property type="entry name" value="RsmE_MTase_dom"/>
</dbReference>
<organism evidence="16 17">
    <name type="scientific">Candidatus Nesterenkonia stercoripullorum</name>
    <dbReference type="NCBI Taxonomy" id="2838701"/>
    <lineage>
        <taxon>Bacteria</taxon>
        <taxon>Bacillati</taxon>
        <taxon>Actinomycetota</taxon>
        <taxon>Actinomycetes</taxon>
        <taxon>Micrococcales</taxon>
        <taxon>Micrococcaceae</taxon>
        <taxon>Nesterenkonia</taxon>
    </lineage>
</organism>
<feature type="compositionally biased region" description="Basic and acidic residues" evidence="13">
    <location>
        <begin position="80"/>
        <end position="94"/>
    </location>
</feature>
<keyword evidence="8" id="KW-0808">Transferase</keyword>
<dbReference type="NCBIfam" id="TIGR00046">
    <property type="entry name" value="RsmE family RNA methyltransferase"/>
    <property type="match status" value="1"/>
</dbReference>
<evidence type="ECO:0000256" key="1">
    <source>
        <dbReference type="ARBA" id="ARBA00004496"/>
    </source>
</evidence>
<evidence type="ECO:0000259" key="14">
    <source>
        <dbReference type="Pfam" id="PF04452"/>
    </source>
</evidence>
<dbReference type="Pfam" id="PF04452">
    <property type="entry name" value="Methyltrans_RNA"/>
    <property type="match status" value="1"/>
</dbReference>
<feature type="domain" description="Ribosomal RNA small subunit methyltransferase E PUA-like" evidence="15">
    <location>
        <begin position="24"/>
        <end position="59"/>
    </location>
</feature>
<reference evidence="16" key="1">
    <citation type="journal article" date="2021" name="PeerJ">
        <title>Extensive microbial diversity within the chicken gut microbiome revealed by metagenomics and culture.</title>
        <authorList>
            <person name="Gilroy R."/>
            <person name="Ravi A."/>
            <person name="Getino M."/>
            <person name="Pursley I."/>
            <person name="Horton D.L."/>
            <person name="Alikhan N.F."/>
            <person name="Baker D."/>
            <person name="Gharbi K."/>
            <person name="Hall N."/>
            <person name="Watson M."/>
            <person name="Adriaenssens E.M."/>
            <person name="Foster-Nyarko E."/>
            <person name="Jarju S."/>
            <person name="Secka A."/>
            <person name="Antonio M."/>
            <person name="Oren A."/>
            <person name="Chaudhuri R.R."/>
            <person name="La Ragione R."/>
            <person name="Hildebrand F."/>
            <person name="Pallen M.J."/>
        </authorList>
    </citation>
    <scope>NUCLEOTIDE SEQUENCE</scope>
    <source>
        <strain evidence="16">ChiHejej3B27-3195</strain>
    </source>
</reference>
<dbReference type="GO" id="GO:0070475">
    <property type="term" value="P:rRNA base methylation"/>
    <property type="evidence" value="ECO:0007669"/>
    <property type="project" value="TreeGrafter"/>
</dbReference>
<evidence type="ECO:0000313" key="17">
    <source>
        <dbReference type="Proteomes" id="UP000824151"/>
    </source>
</evidence>
<dbReference type="CDD" id="cd18084">
    <property type="entry name" value="RsmE-like"/>
    <property type="match status" value="1"/>
</dbReference>
<dbReference type="InterPro" id="IPR046887">
    <property type="entry name" value="RsmE_PUA-like"/>
</dbReference>
<evidence type="ECO:0000313" key="16">
    <source>
        <dbReference type="EMBL" id="HIX00655.1"/>
    </source>
</evidence>
<dbReference type="InterPro" id="IPR029026">
    <property type="entry name" value="tRNA_m1G_MTases_N"/>
</dbReference>
<comment type="subcellular location">
    <subcellularLocation>
        <location evidence="1">Cytoplasm</location>
    </subcellularLocation>
</comment>
<comment type="caution">
    <text evidence="16">The sequence shown here is derived from an EMBL/GenBank/DDBJ whole genome shotgun (WGS) entry which is preliminary data.</text>
</comment>
<feature type="region of interest" description="Disordered" evidence="13">
    <location>
        <begin position="69"/>
        <end position="105"/>
    </location>
</feature>
<dbReference type="AlphaFoldDB" id="A0A9D2A968"/>
<evidence type="ECO:0000256" key="13">
    <source>
        <dbReference type="SAM" id="MobiDB-lite"/>
    </source>
</evidence>
<comment type="similarity">
    <text evidence="2">Belongs to the RNA methyltransferase RsmE family.</text>
</comment>
<evidence type="ECO:0000256" key="7">
    <source>
        <dbReference type="ARBA" id="ARBA00022603"/>
    </source>
</evidence>
<evidence type="ECO:0000256" key="12">
    <source>
        <dbReference type="ARBA" id="ARBA00047944"/>
    </source>
</evidence>
<evidence type="ECO:0000256" key="4">
    <source>
        <dbReference type="ARBA" id="ARBA00013673"/>
    </source>
</evidence>
<name>A0A9D2A968_9MICC</name>
<dbReference type="GO" id="GO:0005737">
    <property type="term" value="C:cytoplasm"/>
    <property type="evidence" value="ECO:0007669"/>
    <property type="project" value="UniProtKB-SubCell"/>
</dbReference>
<evidence type="ECO:0000256" key="9">
    <source>
        <dbReference type="ARBA" id="ARBA00022691"/>
    </source>
</evidence>
<evidence type="ECO:0000256" key="5">
    <source>
        <dbReference type="ARBA" id="ARBA00022490"/>
    </source>
</evidence>
<evidence type="ECO:0000256" key="6">
    <source>
        <dbReference type="ARBA" id="ARBA00022552"/>
    </source>
</evidence>
<gene>
    <name evidence="16" type="ORF">H9871_11000</name>
</gene>
<comment type="catalytic activity">
    <reaction evidence="12">
        <text>uridine(1498) in 16S rRNA + S-adenosyl-L-methionine = N(3)-methyluridine(1498) in 16S rRNA + S-adenosyl-L-homocysteine + H(+)</text>
        <dbReference type="Rhea" id="RHEA:42920"/>
        <dbReference type="Rhea" id="RHEA-COMP:10283"/>
        <dbReference type="Rhea" id="RHEA-COMP:10284"/>
        <dbReference type="ChEBI" id="CHEBI:15378"/>
        <dbReference type="ChEBI" id="CHEBI:57856"/>
        <dbReference type="ChEBI" id="CHEBI:59789"/>
        <dbReference type="ChEBI" id="CHEBI:65315"/>
        <dbReference type="ChEBI" id="CHEBI:74502"/>
        <dbReference type="EC" id="2.1.1.193"/>
    </reaction>
</comment>
<dbReference type="EC" id="2.1.1.193" evidence="3"/>
<dbReference type="SUPFAM" id="SSF88697">
    <property type="entry name" value="PUA domain-like"/>
    <property type="match status" value="1"/>
</dbReference>
<dbReference type="Gene3D" id="2.40.240.20">
    <property type="entry name" value="Hypothetical PUA domain-like, domain 1"/>
    <property type="match status" value="1"/>
</dbReference>
<keyword evidence="6" id="KW-0698">rRNA processing</keyword>
<dbReference type="EMBL" id="DXGD01000403">
    <property type="protein sequence ID" value="HIX00655.1"/>
    <property type="molecule type" value="Genomic_DNA"/>
</dbReference>
<dbReference type="PANTHER" id="PTHR30027">
    <property type="entry name" value="RIBOSOMAL RNA SMALL SUBUNIT METHYLTRANSFERASE E"/>
    <property type="match status" value="1"/>
</dbReference>
<dbReference type="GO" id="GO:0070042">
    <property type="term" value="F:rRNA (uridine-N3-)-methyltransferase activity"/>
    <property type="evidence" value="ECO:0007669"/>
    <property type="project" value="TreeGrafter"/>
</dbReference>
<evidence type="ECO:0000256" key="11">
    <source>
        <dbReference type="ARBA" id="ARBA00033196"/>
    </source>
</evidence>
<reference evidence="16" key="2">
    <citation type="submission" date="2021-04" db="EMBL/GenBank/DDBJ databases">
        <authorList>
            <person name="Gilroy R."/>
        </authorList>
    </citation>
    <scope>NUCLEOTIDE SEQUENCE</scope>
    <source>
        <strain evidence="16">ChiHejej3B27-3195</strain>
    </source>
</reference>
<dbReference type="Pfam" id="PF20260">
    <property type="entry name" value="PUA_4"/>
    <property type="match status" value="1"/>
</dbReference>
<evidence type="ECO:0000259" key="15">
    <source>
        <dbReference type="Pfam" id="PF20260"/>
    </source>
</evidence>
<evidence type="ECO:0000256" key="2">
    <source>
        <dbReference type="ARBA" id="ARBA00005528"/>
    </source>
</evidence>
<keyword evidence="9" id="KW-0949">S-adenosyl-L-methionine</keyword>
<dbReference type="PANTHER" id="PTHR30027:SF3">
    <property type="entry name" value="16S RRNA (URACIL(1498)-N(3))-METHYLTRANSFERASE"/>
    <property type="match status" value="1"/>
</dbReference>
<feature type="region of interest" description="Disordered" evidence="13">
    <location>
        <begin position="247"/>
        <end position="266"/>
    </location>
</feature>
<sequence>MTSPLFHVGLGSLDQAVAGDRFTLDGAEGHHAATVMRLGAGEQVLLSDTVSRRAHAVVIGKVAGVVPGHEETAGAAPRATDGRGPDRGVTRDGARGAASGRGGSKAPAALELQLVDVVEDAPELPRLVLLQALAKDKRDLQAVESATELGVDAVIPWQAERSVVKWKPSTLQRKHDEWTSLVTAASKQSRRTSVPEVRPLQSTAQYAASLRSRDDVAVLLLDESAALPLSAAVAELGLREARLSGAAHAAGSDKTGSDQTGSDKESPALTGIAEVHLVVGPEGGISAAERAALDGARSVGARLGPTVLRASSAGAAALAAVNVLLGRWDRPFRDENQRVE</sequence>
<dbReference type="InterPro" id="IPR029028">
    <property type="entry name" value="Alpha/beta_knot_MTases"/>
</dbReference>
<evidence type="ECO:0000256" key="3">
    <source>
        <dbReference type="ARBA" id="ARBA00012328"/>
    </source>
</evidence>
<evidence type="ECO:0000256" key="10">
    <source>
        <dbReference type="ARBA" id="ARBA00025699"/>
    </source>
</evidence>
<feature type="domain" description="Ribosomal RNA small subunit methyltransferase E methyltransferase" evidence="14">
    <location>
        <begin position="123"/>
        <end position="321"/>
    </location>
</feature>
<dbReference type="Gene3D" id="3.40.1280.10">
    <property type="match status" value="1"/>
</dbReference>
<dbReference type="InterPro" id="IPR015947">
    <property type="entry name" value="PUA-like_sf"/>
</dbReference>
<comment type="function">
    <text evidence="10">Specifically methylates the N3 position of the uracil ring of uridine 1498 (m3U1498) in 16S rRNA. Acts on the fully assembled 30S ribosomal subunit.</text>
</comment>
<proteinExistence type="inferred from homology"/>
<protein>
    <recommendedName>
        <fullName evidence="4">Ribosomal RNA small subunit methyltransferase E</fullName>
        <ecNumber evidence="3">2.1.1.193</ecNumber>
    </recommendedName>
    <alternativeName>
        <fullName evidence="11">16S rRNA m3U1498 methyltransferase</fullName>
    </alternativeName>
</protein>
<accession>A0A9D2A968</accession>
<dbReference type="InterPro" id="IPR006700">
    <property type="entry name" value="RsmE"/>
</dbReference>
<keyword evidence="7" id="KW-0489">Methyltransferase</keyword>